<evidence type="ECO:0000313" key="17">
    <source>
        <dbReference type="EMBL" id="MBC8334901.1"/>
    </source>
</evidence>
<dbReference type="InterPro" id="IPR050398">
    <property type="entry name" value="HssS/ArlS-like"/>
</dbReference>
<dbReference type="InterPro" id="IPR036097">
    <property type="entry name" value="HisK_dim/P_sf"/>
</dbReference>
<dbReference type="InterPro" id="IPR003660">
    <property type="entry name" value="HAMP_dom"/>
</dbReference>
<evidence type="ECO:0000256" key="7">
    <source>
        <dbReference type="ARBA" id="ARBA00022692"/>
    </source>
</evidence>
<dbReference type="PANTHER" id="PTHR45528">
    <property type="entry name" value="SENSOR HISTIDINE KINASE CPXA"/>
    <property type="match status" value="1"/>
</dbReference>
<keyword evidence="9" id="KW-0418">Kinase</keyword>
<evidence type="ECO:0000256" key="14">
    <source>
        <dbReference type="SAM" id="Coils"/>
    </source>
</evidence>
<keyword evidence="11 15" id="KW-1133">Transmembrane helix</keyword>
<evidence type="ECO:0000256" key="15">
    <source>
        <dbReference type="SAM" id="Phobius"/>
    </source>
</evidence>
<dbReference type="SUPFAM" id="SSF47384">
    <property type="entry name" value="Homodimeric domain of signal transducing histidine kinase"/>
    <property type="match status" value="1"/>
</dbReference>
<dbReference type="GO" id="GO:0005524">
    <property type="term" value="F:ATP binding"/>
    <property type="evidence" value="ECO:0007669"/>
    <property type="project" value="UniProtKB-KW"/>
</dbReference>
<evidence type="ECO:0000256" key="8">
    <source>
        <dbReference type="ARBA" id="ARBA00022741"/>
    </source>
</evidence>
<keyword evidence="13 15" id="KW-0472">Membrane</keyword>
<keyword evidence="4" id="KW-1003">Cell membrane</keyword>
<dbReference type="Pfam" id="PF00512">
    <property type="entry name" value="HisKA"/>
    <property type="match status" value="1"/>
</dbReference>
<keyword evidence="8" id="KW-0547">Nucleotide-binding</keyword>
<dbReference type="InterPro" id="IPR029150">
    <property type="entry name" value="dCache_3"/>
</dbReference>
<proteinExistence type="predicted"/>
<feature type="coiled-coil region" evidence="14">
    <location>
        <begin position="355"/>
        <end position="382"/>
    </location>
</feature>
<dbReference type="SMART" id="SM00304">
    <property type="entry name" value="HAMP"/>
    <property type="match status" value="1"/>
</dbReference>
<evidence type="ECO:0000256" key="2">
    <source>
        <dbReference type="ARBA" id="ARBA00004651"/>
    </source>
</evidence>
<dbReference type="EMBL" id="JACNJN010000083">
    <property type="protein sequence ID" value="MBC8334901.1"/>
    <property type="molecule type" value="Genomic_DNA"/>
</dbReference>
<organism evidence="17 18">
    <name type="scientific">Candidatus Desulfolinea nitratireducens</name>
    <dbReference type="NCBI Taxonomy" id="2841698"/>
    <lineage>
        <taxon>Bacteria</taxon>
        <taxon>Bacillati</taxon>
        <taxon>Chloroflexota</taxon>
        <taxon>Anaerolineae</taxon>
        <taxon>Anaerolineales</taxon>
        <taxon>Anaerolineales incertae sedis</taxon>
        <taxon>Candidatus Desulfolinea</taxon>
    </lineage>
</organism>
<evidence type="ECO:0000256" key="3">
    <source>
        <dbReference type="ARBA" id="ARBA00012438"/>
    </source>
</evidence>
<dbReference type="GO" id="GO:0000155">
    <property type="term" value="F:phosphorelay sensor kinase activity"/>
    <property type="evidence" value="ECO:0007669"/>
    <property type="project" value="InterPro"/>
</dbReference>
<evidence type="ECO:0000256" key="10">
    <source>
        <dbReference type="ARBA" id="ARBA00022840"/>
    </source>
</evidence>
<dbReference type="PANTHER" id="PTHR45528:SF1">
    <property type="entry name" value="SENSOR HISTIDINE KINASE CPXA"/>
    <property type="match status" value="1"/>
</dbReference>
<evidence type="ECO:0000256" key="4">
    <source>
        <dbReference type="ARBA" id="ARBA00022475"/>
    </source>
</evidence>
<dbReference type="AlphaFoldDB" id="A0A8J6TEA2"/>
<keyword evidence="6" id="KW-0808">Transferase</keyword>
<dbReference type="SMART" id="SM00388">
    <property type="entry name" value="HisKA"/>
    <property type="match status" value="1"/>
</dbReference>
<feature type="transmembrane region" description="Helical" evidence="15">
    <location>
        <begin position="295"/>
        <end position="313"/>
    </location>
</feature>
<comment type="subcellular location">
    <subcellularLocation>
        <location evidence="2">Cell membrane</location>
        <topology evidence="2">Multi-pass membrane protein</topology>
    </subcellularLocation>
</comment>
<keyword evidence="14" id="KW-0175">Coiled coil</keyword>
<dbReference type="CDD" id="cd00082">
    <property type="entry name" value="HisKA"/>
    <property type="match status" value="1"/>
</dbReference>
<comment type="caution">
    <text evidence="17">The sequence shown here is derived from an EMBL/GenBank/DDBJ whole genome shotgun (WGS) entry which is preliminary data.</text>
</comment>
<evidence type="ECO:0000256" key="5">
    <source>
        <dbReference type="ARBA" id="ARBA00022553"/>
    </source>
</evidence>
<keyword evidence="5" id="KW-0597">Phosphoprotein</keyword>
<evidence type="ECO:0000313" key="18">
    <source>
        <dbReference type="Proteomes" id="UP000614469"/>
    </source>
</evidence>
<reference evidence="17 18" key="1">
    <citation type="submission" date="2020-08" db="EMBL/GenBank/DDBJ databases">
        <title>Bridging the membrane lipid divide: bacteria of the FCB group superphylum have the potential to synthesize archaeal ether lipids.</title>
        <authorList>
            <person name="Villanueva L."/>
            <person name="Von Meijenfeldt F.A.B."/>
            <person name="Westbye A.B."/>
            <person name="Yadav S."/>
            <person name="Hopmans E.C."/>
            <person name="Dutilh B.E."/>
            <person name="Sinninghe Damste J.S."/>
        </authorList>
    </citation>
    <scope>NUCLEOTIDE SEQUENCE [LARGE SCALE GENOMIC DNA]</scope>
    <source>
        <strain evidence="17">NIOZ-UU36</strain>
    </source>
</reference>
<dbReference type="GO" id="GO:0005886">
    <property type="term" value="C:plasma membrane"/>
    <property type="evidence" value="ECO:0007669"/>
    <property type="project" value="UniProtKB-SubCell"/>
</dbReference>
<dbReference type="Pfam" id="PF00672">
    <property type="entry name" value="HAMP"/>
    <property type="match status" value="1"/>
</dbReference>
<gene>
    <name evidence="17" type="ORF">H8E29_06535</name>
</gene>
<evidence type="ECO:0000256" key="9">
    <source>
        <dbReference type="ARBA" id="ARBA00022777"/>
    </source>
</evidence>
<comment type="catalytic activity">
    <reaction evidence="1">
        <text>ATP + protein L-histidine = ADP + protein N-phospho-L-histidine.</text>
        <dbReference type="EC" id="2.7.13.3"/>
    </reaction>
</comment>
<accession>A0A8J6TEA2</accession>
<evidence type="ECO:0000256" key="6">
    <source>
        <dbReference type="ARBA" id="ARBA00022679"/>
    </source>
</evidence>
<evidence type="ECO:0000259" key="16">
    <source>
        <dbReference type="PROSITE" id="PS50885"/>
    </source>
</evidence>
<sequence length="455" mass="50348">MSIRFKVILPYLLLTLLVAVTGVYVVTKLVTNTLSERLTNQLLESGRVVSDEMARQEISHIESARIIAFTRGIAEALVEDSDQKLRQLAMPVATGLDVENLIIFEKEGNEILHFIQRSDGGLAEFNPQSSAMLESIAQEILEENNPDTLPRRGLGTDTVDGKYYYFTAIPISLEGENVGVVFIGTSLDAILPHLKSTSIANVIFYDETGKTISTTFGTQSANPLFASGLDITEEIYQQVRKTEKLVNGENILVEGRWYRLARGELRVADSQLGIFAVVLPLEFVLETGSISRNTYVLLFTIAMMVVIVIGYAISRIIIRPLFSLVDTSQAIKAGDLTKRTGIQSNDEIGMLASSFDEMAERLQKHTAELEKTNKMLEQMDQTKASFIQVSAHELRTPLTLIDGYSQMLKKKAAGDPETSSLINGIMSGYDRMASIVNNFSFAKLGDSTLKNNEKR</sequence>
<evidence type="ECO:0000256" key="1">
    <source>
        <dbReference type="ARBA" id="ARBA00000085"/>
    </source>
</evidence>
<dbReference type="EC" id="2.7.13.3" evidence="3"/>
<dbReference type="InterPro" id="IPR003661">
    <property type="entry name" value="HisK_dim/P_dom"/>
</dbReference>
<dbReference type="Gene3D" id="6.10.340.10">
    <property type="match status" value="1"/>
</dbReference>
<keyword evidence="10" id="KW-0067">ATP-binding</keyword>
<dbReference type="Proteomes" id="UP000614469">
    <property type="component" value="Unassembled WGS sequence"/>
</dbReference>
<keyword evidence="12" id="KW-0902">Two-component regulatory system</keyword>
<dbReference type="SUPFAM" id="SSF158472">
    <property type="entry name" value="HAMP domain-like"/>
    <property type="match status" value="1"/>
</dbReference>
<dbReference type="PROSITE" id="PS50885">
    <property type="entry name" value="HAMP"/>
    <property type="match status" value="1"/>
</dbReference>
<evidence type="ECO:0000256" key="13">
    <source>
        <dbReference type="ARBA" id="ARBA00023136"/>
    </source>
</evidence>
<dbReference type="Pfam" id="PF14827">
    <property type="entry name" value="dCache_3"/>
    <property type="match status" value="1"/>
</dbReference>
<dbReference type="Gene3D" id="1.10.287.130">
    <property type="match status" value="1"/>
</dbReference>
<evidence type="ECO:0000256" key="11">
    <source>
        <dbReference type="ARBA" id="ARBA00022989"/>
    </source>
</evidence>
<dbReference type="CDD" id="cd06225">
    <property type="entry name" value="HAMP"/>
    <property type="match status" value="1"/>
</dbReference>
<protein>
    <recommendedName>
        <fullName evidence="3">histidine kinase</fullName>
        <ecNumber evidence="3">2.7.13.3</ecNumber>
    </recommendedName>
</protein>
<feature type="domain" description="HAMP" evidence="16">
    <location>
        <begin position="315"/>
        <end position="367"/>
    </location>
</feature>
<keyword evidence="7 15" id="KW-0812">Transmembrane</keyword>
<evidence type="ECO:0000256" key="12">
    <source>
        <dbReference type="ARBA" id="ARBA00023012"/>
    </source>
</evidence>
<name>A0A8J6TEA2_9CHLR</name>